<dbReference type="Proteomes" id="UP000784880">
    <property type="component" value="Unassembled WGS sequence"/>
</dbReference>
<comment type="catalytic activity">
    <reaction evidence="6">
        <text>L-threonyl-[protein] + ATP = 3-O-(5'-adenylyl)-L-threonyl-[protein] + diphosphate</text>
        <dbReference type="Rhea" id="RHEA:54292"/>
        <dbReference type="Rhea" id="RHEA-COMP:11060"/>
        <dbReference type="Rhea" id="RHEA-COMP:13847"/>
        <dbReference type="ChEBI" id="CHEBI:30013"/>
        <dbReference type="ChEBI" id="CHEBI:30616"/>
        <dbReference type="ChEBI" id="CHEBI:33019"/>
        <dbReference type="ChEBI" id="CHEBI:138113"/>
        <dbReference type="EC" id="2.7.7.108"/>
    </reaction>
</comment>
<evidence type="ECO:0000313" key="9">
    <source>
        <dbReference type="EMBL" id="MBU9711673.1"/>
    </source>
</evidence>
<evidence type="ECO:0000256" key="7">
    <source>
        <dbReference type="ARBA" id="ARBA00048696"/>
    </source>
</evidence>
<dbReference type="PROSITE" id="PS51459">
    <property type="entry name" value="FIDO"/>
    <property type="match status" value="1"/>
</dbReference>
<evidence type="ECO:0000256" key="1">
    <source>
        <dbReference type="ARBA" id="ARBA00022679"/>
    </source>
</evidence>
<reference evidence="9 10" key="1">
    <citation type="submission" date="2021-06" db="EMBL/GenBank/DDBJ databases">
        <title>Bacillus sp. RD4P76, an endophyte from a halophyte.</title>
        <authorList>
            <person name="Sun J.-Q."/>
        </authorList>
    </citation>
    <scope>NUCLEOTIDE SEQUENCE [LARGE SCALE GENOMIC DNA]</scope>
    <source>
        <strain evidence="9 10">CGMCC 1.15917</strain>
    </source>
</reference>
<name>A0ABS6JDC7_9BACI</name>
<evidence type="ECO:0000256" key="6">
    <source>
        <dbReference type="ARBA" id="ARBA00047939"/>
    </source>
</evidence>
<keyword evidence="10" id="KW-1185">Reference proteome</keyword>
<evidence type="ECO:0000256" key="2">
    <source>
        <dbReference type="ARBA" id="ARBA00022695"/>
    </source>
</evidence>
<keyword evidence="3" id="KW-0547">Nucleotide-binding</keyword>
<proteinExistence type="predicted"/>
<keyword evidence="4" id="KW-0067">ATP-binding</keyword>
<dbReference type="EC" id="2.7.7.108" evidence="5"/>
<evidence type="ECO:0000256" key="4">
    <source>
        <dbReference type="ARBA" id="ARBA00022840"/>
    </source>
</evidence>
<comment type="catalytic activity">
    <reaction evidence="7">
        <text>L-tyrosyl-[protein] + ATP = O-(5'-adenylyl)-L-tyrosyl-[protein] + diphosphate</text>
        <dbReference type="Rhea" id="RHEA:54288"/>
        <dbReference type="Rhea" id="RHEA-COMP:10136"/>
        <dbReference type="Rhea" id="RHEA-COMP:13846"/>
        <dbReference type="ChEBI" id="CHEBI:30616"/>
        <dbReference type="ChEBI" id="CHEBI:33019"/>
        <dbReference type="ChEBI" id="CHEBI:46858"/>
        <dbReference type="ChEBI" id="CHEBI:83624"/>
        <dbReference type="EC" id="2.7.7.108"/>
    </reaction>
</comment>
<evidence type="ECO:0000256" key="3">
    <source>
        <dbReference type="ARBA" id="ARBA00022741"/>
    </source>
</evidence>
<sequence>MKEVKIESKEFKRVLHNLHLENFTLSSDMQQQVLELVNAKVNITPALIKDILQIGRIKYKKDKEDDLLRHNLLGVNSQKELETAEAFAFALRANALEQGEFSLNYFTLKEFQDLHFYLFQDIYPFAGKFRDVQLMKGNTRFCQVQYLESYAKNLFNELNAEQSWNSLEVAAERLAYFKSELNMLHPFREGNGRTIRIYMYAFAWERGIEWAYETTDRDKYMQAAIQSVVNIEALRSLFLESIRFIE</sequence>
<accession>A0ABS6JDC7</accession>
<protein>
    <recommendedName>
        <fullName evidence="5">protein adenylyltransferase</fullName>
        <ecNumber evidence="5">2.7.7.108</ecNumber>
    </recommendedName>
</protein>
<keyword evidence="1" id="KW-0808">Transferase</keyword>
<dbReference type="PANTHER" id="PTHR39560">
    <property type="entry name" value="PROTEIN ADENYLYLTRANSFERASE FIC-RELATED"/>
    <property type="match status" value="1"/>
</dbReference>
<dbReference type="Pfam" id="PF02661">
    <property type="entry name" value="Fic"/>
    <property type="match status" value="1"/>
</dbReference>
<evidence type="ECO:0000256" key="5">
    <source>
        <dbReference type="ARBA" id="ARBA00034531"/>
    </source>
</evidence>
<gene>
    <name evidence="9" type="ORF">KS419_07990</name>
</gene>
<dbReference type="EMBL" id="JAHQCS010000079">
    <property type="protein sequence ID" value="MBU9711673.1"/>
    <property type="molecule type" value="Genomic_DNA"/>
</dbReference>
<dbReference type="InterPro" id="IPR003812">
    <property type="entry name" value="Fido"/>
</dbReference>
<keyword evidence="2" id="KW-0548">Nucleotidyltransferase</keyword>
<feature type="domain" description="Fido" evidence="8">
    <location>
        <begin position="106"/>
        <end position="240"/>
    </location>
</feature>
<organism evidence="9 10">
    <name type="scientific">Evansella tamaricis</name>
    <dbReference type="NCBI Taxonomy" id="2069301"/>
    <lineage>
        <taxon>Bacteria</taxon>
        <taxon>Bacillati</taxon>
        <taxon>Bacillota</taxon>
        <taxon>Bacilli</taxon>
        <taxon>Bacillales</taxon>
        <taxon>Bacillaceae</taxon>
        <taxon>Evansella</taxon>
    </lineage>
</organism>
<comment type="caution">
    <text evidence="9">The sequence shown here is derived from an EMBL/GenBank/DDBJ whole genome shotgun (WGS) entry which is preliminary data.</text>
</comment>
<dbReference type="RefSeq" id="WP_217065668.1">
    <property type="nucleotide sequence ID" value="NZ_JAHQCS010000079.1"/>
</dbReference>
<evidence type="ECO:0000259" key="8">
    <source>
        <dbReference type="PROSITE" id="PS51459"/>
    </source>
</evidence>
<evidence type="ECO:0000313" key="10">
    <source>
        <dbReference type="Proteomes" id="UP000784880"/>
    </source>
</evidence>
<dbReference type="PANTHER" id="PTHR39560:SF1">
    <property type="entry name" value="PROTEIN ADENYLYLTRANSFERASE FIC-RELATED"/>
    <property type="match status" value="1"/>
</dbReference>